<accession>A0A5C6PG91</accession>
<protein>
    <submittedName>
        <fullName evidence="2">Glutamate receptor ionotropic, kainate 4</fullName>
    </submittedName>
</protein>
<comment type="caution">
    <text evidence="2">The sequence shown here is derived from an EMBL/GenBank/DDBJ whole genome shotgun (WGS) entry which is preliminary data.</text>
</comment>
<dbReference type="EMBL" id="RHFK02000004">
    <property type="protein sequence ID" value="TWW77270.1"/>
    <property type="molecule type" value="Genomic_DNA"/>
</dbReference>
<proteinExistence type="predicted"/>
<keyword evidence="2" id="KW-0675">Receptor</keyword>
<name>A0A5C6PG91_9TELE</name>
<keyword evidence="3" id="KW-1185">Reference proteome</keyword>
<evidence type="ECO:0000259" key="1">
    <source>
        <dbReference type="Pfam" id="PF01094"/>
    </source>
</evidence>
<dbReference type="Gene3D" id="3.40.50.2300">
    <property type="match status" value="2"/>
</dbReference>
<feature type="domain" description="Receptor ligand binding region" evidence="1">
    <location>
        <begin position="95"/>
        <end position="198"/>
    </location>
</feature>
<organism evidence="2 3">
    <name type="scientific">Takifugu flavidus</name>
    <name type="common">sansaifugu</name>
    <dbReference type="NCBI Taxonomy" id="433684"/>
    <lineage>
        <taxon>Eukaryota</taxon>
        <taxon>Metazoa</taxon>
        <taxon>Chordata</taxon>
        <taxon>Craniata</taxon>
        <taxon>Vertebrata</taxon>
        <taxon>Euteleostomi</taxon>
        <taxon>Actinopterygii</taxon>
        <taxon>Neopterygii</taxon>
        <taxon>Teleostei</taxon>
        <taxon>Neoteleostei</taxon>
        <taxon>Acanthomorphata</taxon>
        <taxon>Eupercaria</taxon>
        <taxon>Tetraodontiformes</taxon>
        <taxon>Tetradontoidea</taxon>
        <taxon>Tetraodontidae</taxon>
        <taxon>Takifugu</taxon>
    </lineage>
</organism>
<dbReference type="Proteomes" id="UP000324091">
    <property type="component" value="Chromosome 12"/>
</dbReference>
<dbReference type="AlphaFoldDB" id="A0A5C6PG91"/>
<sequence length="210" mass="23316">MSSHIPFKPRCTPLQSRTSSLTRQLPRSFAPWLSPPRALGGSYRLASSDELKQRHNCSCSGIKCLKERLKAATQADLSVSVQVPYVKVAPEDILKVHYPRFTTLDLRPTNTDISLAVAGLLTFFNSTTTCLICAQADCLLNLEQLLRRFLISKETLSVRMLDDSQDPTPVLKEIRDDKTATIVVDANTTMSHIILERVSVLLIAAASFML</sequence>
<evidence type="ECO:0000313" key="3">
    <source>
        <dbReference type="Proteomes" id="UP000324091"/>
    </source>
</evidence>
<dbReference type="Pfam" id="PF01094">
    <property type="entry name" value="ANF_receptor"/>
    <property type="match status" value="1"/>
</dbReference>
<reference evidence="2 3" key="1">
    <citation type="submission" date="2019-04" db="EMBL/GenBank/DDBJ databases">
        <title>Chromosome genome assembly for Takifugu flavidus.</title>
        <authorList>
            <person name="Xiao S."/>
        </authorList>
    </citation>
    <scope>NUCLEOTIDE SEQUENCE [LARGE SCALE GENOMIC DNA]</scope>
    <source>
        <strain evidence="2">HTHZ2018</strain>
        <tissue evidence="2">Muscle</tissue>
    </source>
</reference>
<gene>
    <name evidence="2" type="ORF">D4764_12G0006600</name>
</gene>
<evidence type="ECO:0000313" key="2">
    <source>
        <dbReference type="EMBL" id="TWW77270.1"/>
    </source>
</evidence>
<dbReference type="InterPro" id="IPR001828">
    <property type="entry name" value="ANF_lig-bd_rcpt"/>
</dbReference>